<reference evidence="1" key="1">
    <citation type="submission" date="2014-11" db="EMBL/GenBank/DDBJ databases">
        <authorList>
            <person name="Amaro Gonzalez C."/>
        </authorList>
    </citation>
    <scope>NUCLEOTIDE SEQUENCE</scope>
</reference>
<dbReference type="EMBL" id="GBXM01003040">
    <property type="protein sequence ID" value="JAI05538.1"/>
    <property type="molecule type" value="Transcribed_RNA"/>
</dbReference>
<organism evidence="1">
    <name type="scientific">Anguilla anguilla</name>
    <name type="common">European freshwater eel</name>
    <name type="synonym">Muraena anguilla</name>
    <dbReference type="NCBI Taxonomy" id="7936"/>
    <lineage>
        <taxon>Eukaryota</taxon>
        <taxon>Metazoa</taxon>
        <taxon>Chordata</taxon>
        <taxon>Craniata</taxon>
        <taxon>Vertebrata</taxon>
        <taxon>Euteleostomi</taxon>
        <taxon>Actinopterygii</taxon>
        <taxon>Neopterygii</taxon>
        <taxon>Teleostei</taxon>
        <taxon>Anguilliformes</taxon>
        <taxon>Anguillidae</taxon>
        <taxon>Anguilla</taxon>
    </lineage>
</organism>
<evidence type="ECO:0000313" key="1">
    <source>
        <dbReference type="EMBL" id="JAI05538.1"/>
    </source>
</evidence>
<dbReference type="AlphaFoldDB" id="A0A0E9XS19"/>
<protein>
    <submittedName>
        <fullName evidence="1">Uncharacterized protein</fullName>
    </submittedName>
</protein>
<accession>A0A0E9XS19</accession>
<reference evidence="1" key="2">
    <citation type="journal article" date="2015" name="Fish Shellfish Immunol.">
        <title>Early steps in the European eel (Anguilla anguilla)-Vibrio vulnificus interaction in the gills: Role of the RtxA13 toxin.</title>
        <authorList>
            <person name="Callol A."/>
            <person name="Pajuelo D."/>
            <person name="Ebbesson L."/>
            <person name="Teles M."/>
            <person name="MacKenzie S."/>
            <person name="Amaro C."/>
        </authorList>
    </citation>
    <scope>NUCLEOTIDE SEQUENCE</scope>
</reference>
<sequence length="53" mass="6118">MATSVLFAVSSLNCLGNLGENFFHFFVQLQKPALCKYSEGLFYYISLFLRYLL</sequence>
<proteinExistence type="predicted"/>
<name>A0A0E9XS19_ANGAN</name>